<feature type="transmembrane region" description="Helical" evidence="11">
    <location>
        <begin position="827"/>
        <end position="848"/>
    </location>
</feature>
<dbReference type="InterPro" id="IPR027417">
    <property type="entry name" value="P-loop_NTPase"/>
</dbReference>
<evidence type="ECO:0000256" key="3">
    <source>
        <dbReference type="ARBA" id="ARBA00022448"/>
    </source>
</evidence>
<keyword evidence="6" id="KW-0547">Nucleotide-binding</keyword>
<dbReference type="InterPro" id="IPR003593">
    <property type="entry name" value="AAA+_ATPase"/>
</dbReference>
<dbReference type="FunFam" id="3.40.50.300:FF:001345">
    <property type="entry name" value="Related to ABC transporter"/>
    <property type="match status" value="1"/>
</dbReference>
<keyword evidence="14" id="KW-1185">Reference proteome</keyword>
<proteinExistence type="inferred from homology"/>
<feature type="domain" description="ABC transporter" evidence="12">
    <location>
        <begin position="473"/>
        <end position="696"/>
    </location>
</feature>
<dbReference type="EMBL" id="KV441505">
    <property type="protein sequence ID" value="OAG13874.1"/>
    <property type="molecule type" value="Genomic_DNA"/>
</dbReference>
<keyword evidence="4 11" id="KW-0812">Transmembrane</keyword>
<dbReference type="VEuPathDB" id="FungiDB:CC77DRAFT_589926"/>
<dbReference type="GO" id="GO:0005524">
    <property type="term" value="F:ATP binding"/>
    <property type="evidence" value="ECO:0007669"/>
    <property type="project" value="UniProtKB-KW"/>
</dbReference>
<dbReference type="PANTHER" id="PTHR19229:SF36">
    <property type="entry name" value="ATP-BINDING CASSETTE SUB-FAMILY A MEMBER 2"/>
    <property type="match status" value="1"/>
</dbReference>
<dbReference type="SUPFAM" id="SSF52540">
    <property type="entry name" value="P-loop containing nucleoside triphosphate hydrolases"/>
    <property type="match status" value="2"/>
</dbReference>
<evidence type="ECO:0000256" key="2">
    <source>
        <dbReference type="ARBA" id="ARBA00008869"/>
    </source>
</evidence>
<dbReference type="Gene3D" id="3.40.50.300">
    <property type="entry name" value="P-loop containing nucleotide triphosphate hydrolases"/>
    <property type="match status" value="2"/>
</dbReference>
<evidence type="ECO:0000256" key="7">
    <source>
        <dbReference type="ARBA" id="ARBA00022840"/>
    </source>
</evidence>
<dbReference type="InterPro" id="IPR017871">
    <property type="entry name" value="ABC_transporter-like_CS"/>
</dbReference>
<dbReference type="Pfam" id="PF12698">
    <property type="entry name" value="ABC2_membrane_3"/>
    <property type="match status" value="1"/>
</dbReference>
<dbReference type="OMA" id="WKNWIVL"/>
<evidence type="ECO:0000313" key="13">
    <source>
        <dbReference type="EMBL" id="OAG13874.1"/>
    </source>
</evidence>
<dbReference type="SMART" id="SM00382">
    <property type="entry name" value="AAA"/>
    <property type="match status" value="2"/>
</dbReference>
<dbReference type="STRING" id="5599.A0A177D2P1"/>
<keyword evidence="5" id="KW-0677">Repeat</keyword>
<dbReference type="InterPro" id="IPR013525">
    <property type="entry name" value="ABC2_TM"/>
</dbReference>
<feature type="transmembrane region" description="Helical" evidence="11">
    <location>
        <begin position="222"/>
        <end position="244"/>
    </location>
</feature>
<feature type="transmembrane region" description="Helical" evidence="11">
    <location>
        <begin position="1027"/>
        <end position="1055"/>
    </location>
</feature>
<feature type="transmembrane region" description="Helical" evidence="11">
    <location>
        <begin position="341"/>
        <end position="360"/>
    </location>
</feature>
<evidence type="ECO:0000256" key="6">
    <source>
        <dbReference type="ARBA" id="ARBA00022741"/>
    </source>
</evidence>
<dbReference type="RefSeq" id="XP_018379295.1">
    <property type="nucleotide sequence ID" value="XM_018532377.1"/>
</dbReference>
<dbReference type="GO" id="GO:0016020">
    <property type="term" value="C:membrane"/>
    <property type="evidence" value="ECO:0007669"/>
    <property type="project" value="UniProtKB-SubCell"/>
</dbReference>
<feature type="transmembrane region" description="Helical" evidence="11">
    <location>
        <begin position="25"/>
        <end position="46"/>
    </location>
</feature>
<dbReference type="GO" id="GO:0005319">
    <property type="term" value="F:lipid transporter activity"/>
    <property type="evidence" value="ECO:0007669"/>
    <property type="project" value="TreeGrafter"/>
</dbReference>
<feature type="region of interest" description="Disordered" evidence="10">
    <location>
        <begin position="766"/>
        <end position="800"/>
    </location>
</feature>
<dbReference type="GeneID" id="29117971"/>
<gene>
    <name evidence="13" type="ORF">CC77DRAFT_589926</name>
</gene>
<dbReference type="Proteomes" id="UP000077248">
    <property type="component" value="Unassembled WGS sequence"/>
</dbReference>
<dbReference type="FunFam" id="3.40.50.300:FF:001344">
    <property type="entry name" value="Related to ABC transporter"/>
    <property type="match status" value="1"/>
</dbReference>
<feature type="transmembrane region" description="Helical" evidence="11">
    <location>
        <begin position="367"/>
        <end position="390"/>
    </location>
</feature>
<keyword evidence="7" id="KW-0067">ATP-binding</keyword>
<comment type="similarity">
    <text evidence="2">Belongs to the ABC transporter superfamily. ABCA family.</text>
</comment>
<evidence type="ECO:0000256" key="5">
    <source>
        <dbReference type="ARBA" id="ARBA00022737"/>
    </source>
</evidence>
<dbReference type="Pfam" id="PF00005">
    <property type="entry name" value="ABC_tran"/>
    <property type="match status" value="2"/>
</dbReference>
<feature type="domain" description="ABC transporter" evidence="12">
    <location>
        <begin position="1239"/>
        <end position="1470"/>
    </location>
</feature>
<sequence>MAGAIVSQTWILTKKTLLVVFVRHWFFTSVRAFWAPIIFMFFITYAKNFFVPPSEYGIGTPSLIRSFPNALSAATGGRDKVVFVDNGYTGGDIEQVIAQLSTQVRDAGLQPITIQQDVQLLSTCESSLRGASTCYGAVSFHSSPSQGQGQSWNYTIRSDGALGEEIYVDQDDNDVQIYILPFQRAIDQAIAAVDGSATVPDIDEYPYTERTQQEYDDRIRTLYMGALINIMGVALYIGVCGVTYQLTGQMAEERERGMSQLVEAMSPAKKAWHTQFARLLSMHIAFDIIYFPGWVIMGAIVWALAFKTSNAAILVIFHILAGLSLTSFSIFGAAFFRKAQLSGITIVIVPILLAIIAQVAGPFSTGAVYVLSLLFPSINYVFFIICVARFERQLIGMNLVGAAPDYEDHIWTTPGIVFCIFAIIQTSVYPFLGALVERWLYGTVSADRKTTTSSPDHNIILTNFSKHWTPSWFRRNVLTKFGVKAPETVIAVDNFSMKARKGQIMVLLGANGSGKSTTLDAIAGLNSITSGAIEIDGTGGLGLCPQKNVMWDELNVYEHVRIFNQLKSTGTYDTKETIEDLIRACDLGHKIKAQSSTLSGGQKRKLQLAMMFTGGSKVCCVDEVSSGLDPLSRRKIWEILLAERGDRTFLLTTHFLDEADVLADYVAILSRGVLKTKGTSVQLKHEVGAGYHVTYPKDAPIKPPVDAIKKPAPSEGMVQYQFENALPATRFVDVLRDYGVKNYDIVGPTLEDVFLANAEEVKEYNLMDADHGEQTGRTASDKDLEVPSDHNSDTDKRLEMGKGRGTGLFKQMLILVQKRMTIVKRNFWPYIFALLLPIVAAGLVTLFLKDYEAVGCDPGASANDPTIFSLSNVDDIPLIPIGPRSTVGPAIDTIIQRTGIPEDSFYVVDTLDQFNDFVNTRFRNITPGGFFLNENGPPVMAYLANGGVVGGLVTLNTLDNILTNTTISTQYQQFAVPFAPNMGDTLQLILYFGLAMCVYPALFALYPTQERLRNVRALHYSNGIRAVPLWLAYTAFDFLFVLVISAVTTGIFVAASDAWYAPGYLFVVFFLYGLCATLFAYLISIVVTSQLAAFAFAAGGMVSLYLIYFIGYMAILTYAPAYAIDSYIEYFHWTVSLISPSASLLRTQLLSLNSFSVLCDGNQIPSYPGALTVYGGPILYLVVQIILLFIALVWWDSGYRPAFLNREKSRQQHSEETVDTVPAAVAAEITRAEQSKDSLRALHLQKTFGSNHAVNDITFGIPQGQVFALLGPNGAGKSSTISLIRGDIHPTTHINGGGDVLIEDISIISKRAAARGHLGVCPQFDAMDSMTVTEHLYFYARARGVPDPKASVEAILQATSLGRFHDRLASKLSGGNKRKLSLGIALMGNPSVLLLDEPSSGMDAAAKRVMWRTLLGVAAPGRALLITTHSMEEADKLATRVGIMKRKMLALGTVSDLGEQYGDAWVVQLVLKSAPETTEEEMETVKQWVQRKIPGVQLDKWGSRGGGHGQLRFKVLKAASSESTALPAHAENAKTGKITEAEVHQVNTTSSAASASDLGGIPGLIQLLETNRNELGLEYYSVSPTTLDEVFLRVVGEEEEETSGKKPEGTKRNQWGRFVCCGLWG</sequence>
<keyword evidence="3" id="KW-0813">Transport</keyword>
<dbReference type="PANTHER" id="PTHR19229">
    <property type="entry name" value="ATP-BINDING CASSETTE TRANSPORTER SUBFAMILY A ABCA"/>
    <property type="match status" value="1"/>
</dbReference>
<dbReference type="InterPro" id="IPR026082">
    <property type="entry name" value="ABCA"/>
</dbReference>
<feature type="transmembrane region" description="Helical" evidence="11">
    <location>
        <begin position="1178"/>
        <end position="1195"/>
    </location>
</feature>
<keyword evidence="13" id="KW-0378">Hydrolase</keyword>
<feature type="transmembrane region" description="Helical" evidence="11">
    <location>
        <begin position="288"/>
        <end position="306"/>
    </location>
</feature>
<keyword evidence="8 11" id="KW-1133">Transmembrane helix</keyword>
<feature type="transmembrane region" description="Helical" evidence="11">
    <location>
        <begin position="313"/>
        <end position="335"/>
    </location>
</feature>
<dbReference type="KEGG" id="aalt:CC77DRAFT_589926"/>
<feature type="transmembrane region" description="Helical" evidence="11">
    <location>
        <begin position="988"/>
        <end position="1006"/>
    </location>
</feature>
<evidence type="ECO:0000256" key="1">
    <source>
        <dbReference type="ARBA" id="ARBA00004141"/>
    </source>
</evidence>
<evidence type="ECO:0000256" key="8">
    <source>
        <dbReference type="ARBA" id="ARBA00022989"/>
    </source>
</evidence>
<feature type="transmembrane region" description="Helical" evidence="11">
    <location>
        <begin position="1091"/>
        <end position="1115"/>
    </location>
</feature>
<dbReference type="PROSITE" id="PS00211">
    <property type="entry name" value="ABC_TRANSPORTER_1"/>
    <property type="match status" value="2"/>
</dbReference>
<dbReference type="PROSITE" id="PS50893">
    <property type="entry name" value="ABC_TRANSPORTER_2"/>
    <property type="match status" value="2"/>
</dbReference>
<accession>A0A177D2P1</accession>
<comment type="subcellular location">
    <subcellularLocation>
        <location evidence="1">Membrane</location>
        <topology evidence="1">Multi-pass membrane protein</topology>
    </subcellularLocation>
</comment>
<dbReference type="InterPro" id="IPR003439">
    <property type="entry name" value="ABC_transporter-like_ATP-bd"/>
</dbReference>
<dbReference type="GO" id="GO:0016887">
    <property type="term" value="F:ATP hydrolysis activity"/>
    <property type="evidence" value="ECO:0007669"/>
    <property type="project" value="InterPro"/>
</dbReference>
<feature type="transmembrane region" description="Helical" evidence="11">
    <location>
        <begin position="1061"/>
        <end position="1084"/>
    </location>
</feature>
<evidence type="ECO:0000256" key="4">
    <source>
        <dbReference type="ARBA" id="ARBA00022692"/>
    </source>
</evidence>
<evidence type="ECO:0000259" key="12">
    <source>
        <dbReference type="PROSITE" id="PS50893"/>
    </source>
</evidence>
<dbReference type="GO" id="GO:0140359">
    <property type="term" value="F:ABC-type transporter activity"/>
    <property type="evidence" value="ECO:0007669"/>
    <property type="project" value="InterPro"/>
</dbReference>
<organism evidence="13 14">
    <name type="scientific">Alternaria alternata</name>
    <name type="common">Alternaria rot fungus</name>
    <name type="synonym">Torula alternata</name>
    <dbReference type="NCBI Taxonomy" id="5599"/>
    <lineage>
        <taxon>Eukaryota</taxon>
        <taxon>Fungi</taxon>
        <taxon>Dikarya</taxon>
        <taxon>Ascomycota</taxon>
        <taxon>Pezizomycotina</taxon>
        <taxon>Dothideomycetes</taxon>
        <taxon>Pleosporomycetidae</taxon>
        <taxon>Pleosporales</taxon>
        <taxon>Pleosporineae</taxon>
        <taxon>Pleosporaceae</taxon>
        <taxon>Alternaria</taxon>
        <taxon>Alternaria sect. Alternaria</taxon>
        <taxon>Alternaria alternata complex</taxon>
    </lineage>
</organism>
<reference evidence="13 14" key="1">
    <citation type="submission" date="2016-05" db="EMBL/GenBank/DDBJ databases">
        <title>Comparative analysis of secretome profiles of manganese(II)-oxidizing ascomycete fungi.</title>
        <authorList>
            <consortium name="DOE Joint Genome Institute"/>
            <person name="Zeiner C.A."/>
            <person name="Purvine S.O."/>
            <person name="Zink E.M."/>
            <person name="Wu S."/>
            <person name="Pasa-Tolic L."/>
            <person name="Chaput D.L."/>
            <person name="Haridas S."/>
            <person name="Grigoriev I.V."/>
            <person name="Santelli C.M."/>
            <person name="Hansel C.M."/>
        </authorList>
    </citation>
    <scope>NUCLEOTIDE SEQUENCE [LARGE SCALE GENOMIC DNA]</scope>
    <source>
        <strain evidence="13 14">SRC1lrK2f</strain>
    </source>
</reference>
<dbReference type="CDD" id="cd03263">
    <property type="entry name" value="ABC_subfamily_A"/>
    <property type="match status" value="2"/>
</dbReference>
<evidence type="ECO:0000256" key="9">
    <source>
        <dbReference type="ARBA" id="ARBA00023136"/>
    </source>
</evidence>
<evidence type="ECO:0000256" key="11">
    <source>
        <dbReference type="SAM" id="Phobius"/>
    </source>
</evidence>
<protein>
    <submittedName>
        <fullName evidence="13">p-loop containing nucleoside triphosphate hydrolase protein</fullName>
    </submittedName>
</protein>
<feature type="transmembrane region" description="Helical" evidence="11">
    <location>
        <begin position="410"/>
        <end position="432"/>
    </location>
</feature>
<keyword evidence="9 11" id="KW-0472">Membrane</keyword>
<evidence type="ECO:0000313" key="14">
    <source>
        <dbReference type="Proteomes" id="UP000077248"/>
    </source>
</evidence>
<evidence type="ECO:0000256" key="10">
    <source>
        <dbReference type="SAM" id="MobiDB-lite"/>
    </source>
</evidence>
<name>A0A177D2P1_ALTAL</name>